<dbReference type="Gene3D" id="3.30.200.20">
    <property type="entry name" value="Phosphorylase Kinase, domain 1"/>
    <property type="match status" value="1"/>
</dbReference>
<dbReference type="EMBL" id="MTSL01000087">
    <property type="protein sequence ID" value="PJF19019.1"/>
    <property type="molecule type" value="Genomic_DNA"/>
</dbReference>
<dbReference type="GO" id="GO:0005737">
    <property type="term" value="C:cytoplasm"/>
    <property type="evidence" value="ECO:0007669"/>
    <property type="project" value="TreeGrafter"/>
</dbReference>
<dbReference type="STRING" id="1246581.A0A2H9TMS7"/>
<dbReference type="GO" id="GO:0006646">
    <property type="term" value="P:phosphatidylethanolamine biosynthetic process"/>
    <property type="evidence" value="ECO:0007669"/>
    <property type="project" value="TreeGrafter"/>
</dbReference>
<reference evidence="2 3" key="1">
    <citation type="submission" date="2016-10" db="EMBL/GenBank/DDBJ databases">
        <title>The genome of Paramicrosporidium saccamoebae is the missing link in understanding Cryptomycota and Microsporidia evolution.</title>
        <authorList>
            <person name="Quandt C.A."/>
            <person name="Beaudet D."/>
            <person name="Corsaro D."/>
            <person name="Michel R."/>
            <person name="Corradi N."/>
            <person name="James T."/>
        </authorList>
    </citation>
    <scope>NUCLEOTIDE SEQUENCE [LARGE SCALE GENOMIC DNA]</scope>
    <source>
        <strain evidence="2 3">KSL3</strain>
    </source>
</reference>
<sequence length="369" mass="42238">MIFSVLQSENACEVAEAVLSLVQSVLGIWLHSSAQDIQVYRISSAMTNMVFSVTLSCAGPSEEDTESATWHPERLLLRVYGNSNWMFQRDLEESTALVLTEHGIIPQWYGVFGNGRFEDYIPSTSVSAREFQSPELCAEISKCLGRIHNMLPNVVEATTWENRDYMLERLESWRLAACLSMSNLLQRKLSSDHAEILRKIELWDAFSPEFIPTLRCRIAQVDSPVVFAHCDLHHGNVLRFHAKDGVIAIDFEYGMPTFRGFDLANFLSEFCYDYNSPTPEVPDWSNYPSRDTIVRILQNYLGESPPEDVYKIMDEISVFAAAVQLFWGHWCLIKAVDMVDDGYKGFDYITSAFERYKRFIQLTEQLAIV</sequence>
<proteinExistence type="inferred from homology"/>
<dbReference type="SUPFAM" id="SSF56112">
    <property type="entry name" value="Protein kinase-like (PK-like)"/>
    <property type="match status" value="1"/>
</dbReference>
<dbReference type="AlphaFoldDB" id="A0A2H9TMS7"/>
<dbReference type="OrthoDB" id="10267235at2759"/>
<dbReference type="GO" id="GO:0004305">
    <property type="term" value="F:ethanolamine kinase activity"/>
    <property type="evidence" value="ECO:0007669"/>
    <property type="project" value="TreeGrafter"/>
</dbReference>
<dbReference type="Gene3D" id="3.90.1200.10">
    <property type="match status" value="1"/>
</dbReference>
<evidence type="ECO:0000313" key="2">
    <source>
        <dbReference type="EMBL" id="PJF19019.1"/>
    </source>
</evidence>
<dbReference type="Pfam" id="PF01633">
    <property type="entry name" value="Choline_kinase"/>
    <property type="match status" value="1"/>
</dbReference>
<name>A0A2H9TMS7_9FUNG</name>
<evidence type="ECO:0000256" key="1">
    <source>
        <dbReference type="ARBA" id="ARBA00038211"/>
    </source>
</evidence>
<dbReference type="GO" id="GO:0004103">
    <property type="term" value="F:choline kinase activity"/>
    <property type="evidence" value="ECO:0007669"/>
    <property type="project" value="TreeGrafter"/>
</dbReference>
<gene>
    <name evidence="2" type="ORF">PSACC_01164</name>
</gene>
<protein>
    <recommendedName>
        <fullName evidence="4">Choline/ethanolamine kinase</fullName>
    </recommendedName>
</protein>
<dbReference type="PANTHER" id="PTHR22603:SF93">
    <property type="entry name" value="RE24176P"/>
    <property type="match status" value="1"/>
</dbReference>
<dbReference type="InterPro" id="IPR011009">
    <property type="entry name" value="Kinase-like_dom_sf"/>
</dbReference>
<accession>A0A2H9TMS7</accession>
<comment type="similarity">
    <text evidence="1">Belongs to the choline/ethanolamine kinase family.</text>
</comment>
<keyword evidence="3" id="KW-1185">Reference proteome</keyword>
<comment type="caution">
    <text evidence="2">The sequence shown here is derived from an EMBL/GenBank/DDBJ whole genome shotgun (WGS) entry which is preliminary data.</text>
</comment>
<evidence type="ECO:0000313" key="3">
    <source>
        <dbReference type="Proteomes" id="UP000240830"/>
    </source>
</evidence>
<organism evidence="2 3">
    <name type="scientific">Paramicrosporidium saccamoebae</name>
    <dbReference type="NCBI Taxonomy" id="1246581"/>
    <lineage>
        <taxon>Eukaryota</taxon>
        <taxon>Fungi</taxon>
        <taxon>Fungi incertae sedis</taxon>
        <taxon>Cryptomycota</taxon>
        <taxon>Cryptomycota incertae sedis</taxon>
        <taxon>Paramicrosporidium</taxon>
    </lineage>
</organism>
<evidence type="ECO:0008006" key="4">
    <source>
        <dbReference type="Google" id="ProtNLM"/>
    </source>
</evidence>
<dbReference type="Proteomes" id="UP000240830">
    <property type="component" value="Unassembled WGS sequence"/>
</dbReference>
<dbReference type="PANTHER" id="PTHR22603">
    <property type="entry name" value="CHOLINE/ETHANOALAMINE KINASE"/>
    <property type="match status" value="1"/>
</dbReference>